<keyword evidence="1" id="KW-0732">Signal</keyword>
<protein>
    <submittedName>
        <fullName evidence="2">Uncharacterized protein</fullName>
    </submittedName>
</protein>
<evidence type="ECO:0000256" key="1">
    <source>
        <dbReference type="SAM" id="SignalP"/>
    </source>
</evidence>
<dbReference type="Proteomes" id="UP000249819">
    <property type="component" value="Unassembled WGS sequence"/>
</dbReference>
<name>A0A327VT98_9BACT</name>
<dbReference type="AlphaFoldDB" id="A0A327VT98"/>
<proteinExistence type="predicted"/>
<dbReference type="OrthoDB" id="9917525at2"/>
<gene>
    <name evidence="2" type="ORF">CLV59_107386</name>
</gene>
<sequence>MKFLLPMKHLFLVLSLFSTLNVFSQNKKLLTQVPKTVPPGKKWVLEANKSMRVEIGSGMQTSGSFCNAMFFSNPGIVFNVNRGNLMAAESYGIIFNDAQAIPGTNKTVYAITPMSFIDKGFSTSQLAQVGAENVGSKKLVFLAGESVFIGNCLESLEVNEVAMTAQEIQSQQAQTGKAKKEESALLANFVIPVNTDHAVAPGTKPAIRDKGFQQIIFKSNAVLWKKPGKGMSADKSAWTITLNTKTFEIRSLNYTRTFQVTGAAYDEMSQSQKFELTDRENGQPFHVLISYSESQEEYSVILQTKDYKEEYQFQGVQLKEKSM</sequence>
<organism evidence="2 3">
    <name type="scientific">Chitinophaga dinghuensis</name>
    <dbReference type="NCBI Taxonomy" id="1539050"/>
    <lineage>
        <taxon>Bacteria</taxon>
        <taxon>Pseudomonadati</taxon>
        <taxon>Bacteroidota</taxon>
        <taxon>Chitinophagia</taxon>
        <taxon>Chitinophagales</taxon>
        <taxon>Chitinophagaceae</taxon>
        <taxon>Chitinophaga</taxon>
    </lineage>
</organism>
<comment type="caution">
    <text evidence="2">The sequence shown here is derived from an EMBL/GenBank/DDBJ whole genome shotgun (WGS) entry which is preliminary data.</text>
</comment>
<accession>A0A327VT98</accession>
<feature type="chain" id="PRO_5016319188" evidence="1">
    <location>
        <begin position="25"/>
        <end position="323"/>
    </location>
</feature>
<keyword evidence="3" id="KW-1185">Reference proteome</keyword>
<evidence type="ECO:0000313" key="2">
    <source>
        <dbReference type="EMBL" id="RAJ77617.1"/>
    </source>
</evidence>
<reference evidence="2 3" key="1">
    <citation type="submission" date="2018-06" db="EMBL/GenBank/DDBJ databases">
        <title>Genomic Encyclopedia of Archaeal and Bacterial Type Strains, Phase II (KMG-II): from individual species to whole genera.</title>
        <authorList>
            <person name="Goeker M."/>
        </authorList>
    </citation>
    <scope>NUCLEOTIDE SEQUENCE [LARGE SCALE GENOMIC DNA]</scope>
    <source>
        <strain evidence="2 3">DSM 29821</strain>
    </source>
</reference>
<evidence type="ECO:0000313" key="3">
    <source>
        <dbReference type="Proteomes" id="UP000249819"/>
    </source>
</evidence>
<feature type="signal peptide" evidence="1">
    <location>
        <begin position="1"/>
        <end position="24"/>
    </location>
</feature>
<dbReference type="EMBL" id="QLMA01000007">
    <property type="protein sequence ID" value="RAJ77617.1"/>
    <property type="molecule type" value="Genomic_DNA"/>
</dbReference>